<accession>A0A4S4L794</accession>
<reference evidence="2 3" key="1">
    <citation type="submission" date="2019-02" db="EMBL/GenBank/DDBJ databases">
        <title>Genome sequencing of the rare red list fungi Phellinidium pouzarii.</title>
        <authorList>
            <person name="Buettner E."/>
            <person name="Kellner H."/>
        </authorList>
    </citation>
    <scope>NUCLEOTIDE SEQUENCE [LARGE SCALE GENOMIC DNA]</scope>
    <source>
        <strain evidence="2 3">DSM 108285</strain>
    </source>
</reference>
<proteinExistence type="predicted"/>
<dbReference type="Proteomes" id="UP000308199">
    <property type="component" value="Unassembled WGS sequence"/>
</dbReference>
<evidence type="ECO:0000313" key="3">
    <source>
        <dbReference type="Proteomes" id="UP000308199"/>
    </source>
</evidence>
<gene>
    <name evidence="2" type="ORF">EW145_g3502</name>
</gene>
<dbReference type="OrthoDB" id="2322499at2759"/>
<evidence type="ECO:0000259" key="1">
    <source>
        <dbReference type="PROSITE" id="PS50181"/>
    </source>
</evidence>
<comment type="caution">
    <text evidence="2">The sequence shown here is derived from an EMBL/GenBank/DDBJ whole genome shotgun (WGS) entry which is preliminary data.</text>
</comment>
<sequence>MLEEQFAMEIDDVKVQKDDDPGPSLDTFTGTTVRAAENFALSPQSVVRPLNRLQGIITGDKSKAMKLKKRQKPQDSNKSAEFLNGKLKLMLQIPVDVFREIVLHLLPLDLLHLARSTRDLRSMLMSRSSRNIWRTVLSVLNIPPLEESSDFNEPQLVSLMFEEFCQGCDAPRVHKADYGLRHANAVESWFQKRNDQKAEEDELKIRSRHDSILEKLKSFGFKDEDLESADDDSNWKWDKLLNQPVELTVEVWDSIRPRLERIIRLRKAKKARIALRETACYKNLLEIYQKFTDEWIANYSEVPSLDVSEIEELPMFKTLLSRNGATTSIEENNFKALLTNEAVHRYEKRLKEDFAAFVVAARDKAGLFPLCNRKTLSPTDTILGHASAFLSKHPKAMFGIESYKEFENRPRDPKKKWPCRYPPPSSVPKFADALLRSLNMSLMTTMEEMEKLGKSFVCKCCPEVAKTKMSWKALVFHFCKEEDWYLDAKQKLAEAPARKVKIIDDHDVNIRKDLAELVVFGVATGGFPFLNVYDVLYSCPPCTSLGIYTYGYKSRKEIEAHTIAKHGKTLDTYSPYEYL</sequence>
<dbReference type="InterPro" id="IPR001810">
    <property type="entry name" value="F-box_dom"/>
</dbReference>
<dbReference type="EMBL" id="SGPK01000151">
    <property type="protein sequence ID" value="THH07275.1"/>
    <property type="molecule type" value="Genomic_DNA"/>
</dbReference>
<dbReference type="PROSITE" id="PS50181">
    <property type="entry name" value="FBOX"/>
    <property type="match status" value="1"/>
</dbReference>
<feature type="domain" description="F-box" evidence="1">
    <location>
        <begin position="87"/>
        <end position="136"/>
    </location>
</feature>
<protein>
    <recommendedName>
        <fullName evidence="1">F-box domain-containing protein</fullName>
    </recommendedName>
</protein>
<organism evidence="2 3">
    <name type="scientific">Phellinidium pouzarii</name>
    <dbReference type="NCBI Taxonomy" id="167371"/>
    <lineage>
        <taxon>Eukaryota</taxon>
        <taxon>Fungi</taxon>
        <taxon>Dikarya</taxon>
        <taxon>Basidiomycota</taxon>
        <taxon>Agaricomycotina</taxon>
        <taxon>Agaricomycetes</taxon>
        <taxon>Hymenochaetales</taxon>
        <taxon>Hymenochaetaceae</taxon>
        <taxon>Phellinidium</taxon>
    </lineage>
</organism>
<evidence type="ECO:0000313" key="2">
    <source>
        <dbReference type="EMBL" id="THH07275.1"/>
    </source>
</evidence>
<name>A0A4S4L794_9AGAM</name>
<dbReference type="AlphaFoldDB" id="A0A4S4L794"/>
<keyword evidence="3" id="KW-1185">Reference proteome</keyword>